<dbReference type="RefSeq" id="WP_305172876.1">
    <property type="nucleotide sequence ID" value="NZ_JAUUDS010000003.1"/>
</dbReference>
<dbReference type="PANTHER" id="PTHR12121:SF36">
    <property type="entry name" value="ENDONUCLEASE_EXONUCLEASE_PHOSPHATASE DOMAIN-CONTAINING PROTEIN"/>
    <property type="match status" value="1"/>
</dbReference>
<keyword evidence="3" id="KW-0255">Endonuclease</keyword>
<keyword evidence="1" id="KW-0732">Signal</keyword>
<gene>
    <name evidence="3" type="ORF">Q5H91_08055</name>
</gene>
<keyword evidence="3" id="KW-0378">Hydrolase</keyword>
<proteinExistence type="predicted"/>
<feature type="signal peptide" evidence="1">
    <location>
        <begin position="1"/>
        <end position="15"/>
    </location>
</feature>
<dbReference type="InterPro" id="IPR050410">
    <property type="entry name" value="CCR4/nocturin_mRNA_transcr"/>
</dbReference>
<feature type="domain" description="Endonuclease/exonuclease/phosphatase" evidence="2">
    <location>
        <begin position="23"/>
        <end position="260"/>
    </location>
</feature>
<dbReference type="Pfam" id="PF03372">
    <property type="entry name" value="Exo_endo_phos"/>
    <property type="match status" value="1"/>
</dbReference>
<evidence type="ECO:0000313" key="4">
    <source>
        <dbReference type="Proteomes" id="UP001230685"/>
    </source>
</evidence>
<organism evidence="3 4">
    <name type="scientific">Sphingomonas aurea</name>
    <dbReference type="NCBI Taxonomy" id="3063994"/>
    <lineage>
        <taxon>Bacteria</taxon>
        <taxon>Pseudomonadati</taxon>
        <taxon>Pseudomonadota</taxon>
        <taxon>Alphaproteobacteria</taxon>
        <taxon>Sphingomonadales</taxon>
        <taxon>Sphingomonadaceae</taxon>
        <taxon>Sphingomonas</taxon>
    </lineage>
</organism>
<dbReference type="SUPFAM" id="SSF56219">
    <property type="entry name" value="DNase I-like"/>
    <property type="match status" value="1"/>
</dbReference>
<evidence type="ECO:0000256" key="1">
    <source>
        <dbReference type="SAM" id="SignalP"/>
    </source>
</evidence>
<dbReference type="EMBL" id="JAUUDS010000003">
    <property type="protein sequence ID" value="MDP1027161.1"/>
    <property type="molecule type" value="Genomic_DNA"/>
</dbReference>
<dbReference type="Gene3D" id="3.60.10.10">
    <property type="entry name" value="Endonuclease/exonuclease/phosphatase"/>
    <property type="match status" value="1"/>
</dbReference>
<sequence length="283" mass="30872">MALLLTLILACPATAKPTDLTVMTVNVRVPVATDGANDWAHRRALMAKTIARAAPDVIGTQELVAAQAQDLIAALSGYAWFGRDRRGGHGDEHMGIFYRTDRWRLDAQGDFWLSDTPGVPGSISWGHPYPRMVSWGRFTSLDGTHGFTLFDTHLPYRIDDEAARVRGARLLAGRVAATPGPVVVTGDFNAAPDSPTHATLAASLSDAWQVAFKQKGPAATFHGFTGKPDRRMDWIWTRGLIPMKIRTLTDHQGALYPSDHFPVVAELTWPAAKKQAVSPGRSR</sequence>
<protein>
    <submittedName>
        <fullName evidence="3">Endonuclease/exonuclease/phosphatase family protein</fullName>
    </submittedName>
</protein>
<keyword evidence="4" id="KW-1185">Reference proteome</keyword>
<comment type="caution">
    <text evidence="3">The sequence shown here is derived from an EMBL/GenBank/DDBJ whole genome shotgun (WGS) entry which is preliminary data.</text>
</comment>
<dbReference type="Proteomes" id="UP001230685">
    <property type="component" value="Unassembled WGS sequence"/>
</dbReference>
<name>A0ABT9EJN9_9SPHN</name>
<reference evidence="3 4" key="1">
    <citation type="submission" date="2023-07" db="EMBL/GenBank/DDBJ databases">
        <authorList>
            <person name="Kim M.K."/>
        </authorList>
    </citation>
    <scope>NUCLEOTIDE SEQUENCE [LARGE SCALE GENOMIC DNA]</scope>
    <source>
        <strain evidence="3 4">KR1UV-12</strain>
    </source>
</reference>
<accession>A0ABT9EJN9</accession>
<dbReference type="GO" id="GO:0004519">
    <property type="term" value="F:endonuclease activity"/>
    <property type="evidence" value="ECO:0007669"/>
    <property type="project" value="UniProtKB-KW"/>
</dbReference>
<evidence type="ECO:0000313" key="3">
    <source>
        <dbReference type="EMBL" id="MDP1027161.1"/>
    </source>
</evidence>
<dbReference type="InterPro" id="IPR036691">
    <property type="entry name" value="Endo/exonu/phosph_ase_sf"/>
</dbReference>
<feature type="chain" id="PRO_5046863917" evidence="1">
    <location>
        <begin position="16"/>
        <end position="283"/>
    </location>
</feature>
<dbReference type="CDD" id="cd09083">
    <property type="entry name" value="EEP-1"/>
    <property type="match status" value="1"/>
</dbReference>
<keyword evidence="3" id="KW-0540">Nuclease</keyword>
<dbReference type="InterPro" id="IPR005135">
    <property type="entry name" value="Endo/exonuclease/phosphatase"/>
</dbReference>
<dbReference type="PANTHER" id="PTHR12121">
    <property type="entry name" value="CARBON CATABOLITE REPRESSOR PROTEIN 4"/>
    <property type="match status" value="1"/>
</dbReference>
<evidence type="ECO:0000259" key="2">
    <source>
        <dbReference type="Pfam" id="PF03372"/>
    </source>
</evidence>